<sequence length="234" mass="25289">MSFLFAPPAQAVIPVQDERYEFFPVNRVYGAARNYAASEAARAEKAGSVPPLFLKAADTVTPVRDGETYEWVMPPRTAKMVPELELVACLSKGGRNLSVEEAGKCIWGWCVGFDFTRRLAPEDLPAGGSWDLMKTLDGGAPVSAVRPAYRTPLPAPSEIYLYQNNNKVQSASTSFMIASPAELIALISRYWEVRPGDLIFTGAPVNVPEAHVGDVFEGGVNGVGKLRVKIAAGE</sequence>
<dbReference type="PANTHER" id="PTHR11820:SF90">
    <property type="entry name" value="FLUTATHIONE S-TRANSFERASE"/>
    <property type="match status" value="1"/>
</dbReference>
<dbReference type="AlphaFoldDB" id="A0A6I1EMB9"/>
<proteinExistence type="predicted"/>
<keyword evidence="3" id="KW-0378">Hydrolase</keyword>
<dbReference type="PANTHER" id="PTHR11820">
    <property type="entry name" value="ACYLPYRUVASE"/>
    <property type="match status" value="1"/>
</dbReference>
<dbReference type="SUPFAM" id="SSF56529">
    <property type="entry name" value="FAH"/>
    <property type="match status" value="1"/>
</dbReference>
<dbReference type="GO" id="GO:0046872">
    <property type="term" value="F:metal ion binding"/>
    <property type="evidence" value="ECO:0007669"/>
    <property type="project" value="UniProtKB-KW"/>
</dbReference>
<comment type="caution">
    <text evidence="3">The sequence shown here is derived from an EMBL/GenBank/DDBJ whole genome shotgun (WGS) entry which is preliminary data.</text>
</comment>
<gene>
    <name evidence="3" type="ORF">GBM95_03735</name>
</gene>
<dbReference type="EMBL" id="WEHX01000013">
    <property type="protein sequence ID" value="KAB7661922.1"/>
    <property type="molecule type" value="Genomic_DNA"/>
</dbReference>
<evidence type="ECO:0000313" key="4">
    <source>
        <dbReference type="Proteomes" id="UP000430564"/>
    </source>
</evidence>
<dbReference type="InterPro" id="IPR011234">
    <property type="entry name" value="Fumarylacetoacetase-like_C"/>
</dbReference>
<protein>
    <submittedName>
        <fullName evidence="3">Fumarylacetoacetate hydrolase family protein</fullName>
    </submittedName>
</protein>
<dbReference type="Proteomes" id="UP000430564">
    <property type="component" value="Unassembled WGS sequence"/>
</dbReference>
<dbReference type="OrthoDB" id="9805307at2"/>
<evidence type="ECO:0000313" key="3">
    <source>
        <dbReference type="EMBL" id="KAB7661922.1"/>
    </source>
</evidence>
<name>A0A6I1EMB9_9BURK</name>
<dbReference type="RefSeq" id="WP_152157854.1">
    <property type="nucleotide sequence ID" value="NZ_WEHX01000013.1"/>
</dbReference>
<reference evidence="3 4" key="1">
    <citation type="submission" date="2019-10" db="EMBL/GenBank/DDBJ databases">
        <title>Genome diversity of Sutterella seckii.</title>
        <authorList>
            <person name="Chaplin A.V."/>
            <person name="Sokolova S.R."/>
            <person name="Mosin K.A."/>
            <person name="Ivanova E.L."/>
            <person name="Kochetkova T.O."/>
            <person name="Goltsov A.Y."/>
            <person name="Trofimov D.Y."/>
            <person name="Efimov B.A."/>
        </authorList>
    </citation>
    <scope>NUCLEOTIDE SEQUENCE [LARGE SCALE GENOMIC DNA]</scope>
    <source>
        <strain evidence="3 4">ASD393</strain>
    </source>
</reference>
<organism evidence="3 4">
    <name type="scientific">Sutterella seckii</name>
    <dbReference type="NCBI Taxonomy" id="1944635"/>
    <lineage>
        <taxon>Bacteria</taxon>
        <taxon>Pseudomonadati</taxon>
        <taxon>Pseudomonadota</taxon>
        <taxon>Betaproteobacteria</taxon>
        <taxon>Burkholderiales</taxon>
        <taxon>Sutterellaceae</taxon>
        <taxon>Sutterella</taxon>
    </lineage>
</organism>
<feature type="domain" description="Fumarylacetoacetase-like C-terminal" evidence="2">
    <location>
        <begin position="28"/>
        <end position="230"/>
    </location>
</feature>
<dbReference type="Pfam" id="PF01557">
    <property type="entry name" value="FAA_hydrolase"/>
    <property type="match status" value="1"/>
</dbReference>
<dbReference type="InterPro" id="IPR036663">
    <property type="entry name" value="Fumarylacetoacetase_C_sf"/>
</dbReference>
<evidence type="ECO:0000256" key="1">
    <source>
        <dbReference type="ARBA" id="ARBA00022723"/>
    </source>
</evidence>
<dbReference type="Gene3D" id="3.90.850.10">
    <property type="entry name" value="Fumarylacetoacetase-like, C-terminal domain"/>
    <property type="match status" value="1"/>
</dbReference>
<accession>A0A6I1EMB9</accession>
<keyword evidence="1" id="KW-0479">Metal-binding</keyword>
<evidence type="ECO:0000259" key="2">
    <source>
        <dbReference type="Pfam" id="PF01557"/>
    </source>
</evidence>
<dbReference type="GO" id="GO:0018773">
    <property type="term" value="F:acetylpyruvate hydrolase activity"/>
    <property type="evidence" value="ECO:0007669"/>
    <property type="project" value="TreeGrafter"/>
</dbReference>